<evidence type="ECO:0000313" key="2">
    <source>
        <dbReference type="Proteomes" id="UP001064933"/>
    </source>
</evidence>
<gene>
    <name evidence="1" type="ORF">N4261_06570</name>
</gene>
<name>A0ABY6B2F3_9BURK</name>
<dbReference type="Proteomes" id="UP001064933">
    <property type="component" value="Chromosome"/>
</dbReference>
<sequence>MNTITLNLPLQVMPSDVARVNAARQGGERVVALGSQLGHSLRQLMRELGQTHPRAALMNLASEQAAERPELAASLRRAARRSWMD</sequence>
<dbReference type="RefSeq" id="WP_261759398.1">
    <property type="nucleotide sequence ID" value="NZ_CP104562.2"/>
</dbReference>
<keyword evidence="2" id="KW-1185">Reference proteome</keyword>
<protein>
    <submittedName>
        <fullName evidence="1">Uncharacterized protein</fullName>
    </submittedName>
</protein>
<organism evidence="1 2">
    <name type="scientific">Roseateles amylovorans</name>
    <dbReference type="NCBI Taxonomy" id="2978473"/>
    <lineage>
        <taxon>Bacteria</taxon>
        <taxon>Pseudomonadati</taxon>
        <taxon>Pseudomonadota</taxon>
        <taxon>Betaproteobacteria</taxon>
        <taxon>Burkholderiales</taxon>
        <taxon>Sphaerotilaceae</taxon>
        <taxon>Roseateles</taxon>
    </lineage>
</organism>
<evidence type="ECO:0000313" key="1">
    <source>
        <dbReference type="EMBL" id="UXH79578.1"/>
    </source>
</evidence>
<proteinExistence type="predicted"/>
<reference evidence="1" key="1">
    <citation type="submission" date="2022-10" db="EMBL/GenBank/DDBJ databases">
        <title>Characterization and whole genome sequencing of a new Roseateles species, isolated from fresh water.</title>
        <authorList>
            <person name="Guliayeva D.Y."/>
            <person name="Akhremchuk A.E."/>
            <person name="Sikolenko M.A."/>
            <person name="Valentovich L.N."/>
            <person name="Sidarenka A.V."/>
        </authorList>
    </citation>
    <scope>NUCLEOTIDE SEQUENCE</scope>
    <source>
        <strain evidence="1">BIM B-1768</strain>
    </source>
</reference>
<dbReference type="EMBL" id="CP104562">
    <property type="protein sequence ID" value="UXH79578.1"/>
    <property type="molecule type" value="Genomic_DNA"/>
</dbReference>
<accession>A0ABY6B2F3</accession>